<keyword evidence="4 6" id="KW-0975">Bacterial flagellum</keyword>
<dbReference type="InterPro" id="IPR006300">
    <property type="entry name" value="FlgB"/>
</dbReference>
<reference evidence="8 9" key="1">
    <citation type="submission" date="2017-08" db="EMBL/GenBank/DDBJ databases">
        <title>Infants hospitalized years apart are colonized by the same room-sourced microbial strains.</title>
        <authorList>
            <person name="Brooks B."/>
            <person name="Olm M.R."/>
            <person name="Firek B.A."/>
            <person name="Baker R."/>
            <person name="Thomas B.C."/>
            <person name="Morowitz M.J."/>
            <person name="Banfield J.F."/>
        </authorList>
    </citation>
    <scope>NUCLEOTIDE SEQUENCE [LARGE SCALE GENOMIC DNA]</scope>
    <source>
        <strain evidence="8">S2_018_000_R2_104</strain>
    </source>
</reference>
<evidence type="ECO:0000256" key="1">
    <source>
        <dbReference type="ARBA" id="ARBA00004117"/>
    </source>
</evidence>
<evidence type="ECO:0000256" key="4">
    <source>
        <dbReference type="ARBA" id="ARBA00023143"/>
    </source>
</evidence>
<sequence>MSISNLPLMKAIGAKVDYLDRRQQVIAQNMANADTPGYQSKDLTKVDFGAVLKNVTNTHHISLAKTNAAHISTSDVASAREKKDKLTYEVAPDTNGVILEEQAVKASQIRMDYNLMLNISAKQSAMYRTALGLQG</sequence>
<keyword evidence="8" id="KW-0969">Cilium</keyword>
<comment type="subunit">
    <text evidence="6">The basal body constitutes a major portion of the flagellar organelle and consists of a number of rings mounted on a central rod.</text>
</comment>
<evidence type="ECO:0000313" key="8">
    <source>
        <dbReference type="EMBL" id="PZO86512.1"/>
    </source>
</evidence>
<evidence type="ECO:0000256" key="2">
    <source>
        <dbReference type="ARBA" id="ARBA00009677"/>
    </source>
</evidence>
<gene>
    <name evidence="8" type="primary">flgB</name>
    <name evidence="8" type="ORF">DI626_06365</name>
</gene>
<comment type="function">
    <text evidence="5 6">Structural component of flagellum, the bacterial motility apparatus. Part of the rod structure of flagellar basal body.</text>
</comment>
<dbReference type="AlphaFoldDB" id="A0A2W4ZZW6"/>
<dbReference type="InterPro" id="IPR001444">
    <property type="entry name" value="Flag_bb_rod_N"/>
</dbReference>
<dbReference type="GO" id="GO:0030694">
    <property type="term" value="C:bacterial-type flagellum basal body, rod"/>
    <property type="evidence" value="ECO:0007669"/>
    <property type="project" value="InterPro"/>
</dbReference>
<dbReference type="Pfam" id="PF00460">
    <property type="entry name" value="Flg_bb_rod"/>
    <property type="match status" value="1"/>
</dbReference>
<dbReference type="Proteomes" id="UP000249557">
    <property type="component" value="Unassembled WGS sequence"/>
</dbReference>
<dbReference type="GO" id="GO:0071973">
    <property type="term" value="P:bacterial-type flagellum-dependent cell motility"/>
    <property type="evidence" value="ECO:0007669"/>
    <property type="project" value="InterPro"/>
</dbReference>
<accession>A0A2W4ZZW6</accession>
<comment type="similarity">
    <text evidence="2 6">Belongs to the flagella basal body rod proteins family.</text>
</comment>
<evidence type="ECO:0000256" key="3">
    <source>
        <dbReference type="ARBA" id="ARBA00014376"/>
    </source>
</evidence>
<keyword evidence="8" id="KW-0966">Cell projection</keyword>
<dbReference type="NCBIfam" id="TIGR01396">
    <property type="entry name" value="FlgB"/>
    <property type="match status" value="1"/>
</dbReference>
<evidence type="ECO:0000256" key="5">
    <source>
        <dbReference type="ARBA" id="ARBA00024934"/>
    </source>
</evidence>
<dbReference type="PIRSF" id="PIRSF002889">
    <property type="entry name" value="Rod_FlgB"/>
    <property type="match status" value="1"/>
</dbReference>
<evidence type="ECO:0000259" key="7">
    <source>
        <dbReference type="Pfam" id="PF00460"/>
    </source>
</evidence>
<keyword evidence="8" id="KW-0282">Flagellum</keyword>
<dbReference type="EMBL" id="QFNK01000112">
    <property type="protein sequence ID" value="PZO86512.1"/>
    <property type="molecule type" value="Genomic_DNA"/>
</dbReference>
<comment type="subcellular location">
    <subcellularLocation>
        <location evidence="1 6">Bacterial flagellum basal body</location>
    </subcellularLocation>
</comment>
<evidence type="ECO:0000256" key="6">
    <source>
        <dbReference type="PIRNR" id="PIRNR002889"/>
    </source>
</evidence>
<proteinExistence type="inferred from homology"/>
<name>A0A2W4ZZW6_9BACT</name>
<comment type="caution">
    <text evidence="8">The sequence shown here is derived from an EMBL/GenBank/DDBJ whole genome shotgun (WGS) entry which is preliminary data.</text>
</comment>
<protein>
    <recommendedName>
        <fullName evidence="3 6">Flagellar basal body rod protein FlgB</fullName>
    </recommendedName>
</protein>
<evidence type="ECO:0000313" key="9">
    <source>
        <dbReference type="Proteomes" id="UP000249557"/>
    </source>
</evidence>
<organism evidence="8 9">
    <name type="scientific">Micavibrio aeruginosavorus</name>
    <dbReference type="NCBI Taxonomy" id="349221"/>
    <lineage>
        <taxon>Bacteria</taxon>
        <taxon>Pseudomonadati</taxon>
        <taxon>Bdellovibrionota</taxon>
        <taxon>Bdellovibrionia</taxon>
        <taxon>Bdellovibrionales</taxon>
        <taxon>Pseudobdellovibrionaceae</taxon>
        <taxon>Micavibrio</taxon>
    </lineage>
</organism>
<feature type="domain" description="Flagellar basal body rod protein N-terminal" evidence="7">
    <location>
        <begin position="20"/>
        <end position="39"/>
    </location>
</feature>